<feature type="transmembrane region" description="Helical" evidence="6">
    <location>
        <begin position="194"/>
        <end position="212"/>
    </location>
</feature>
<feature type="transmembrane region" description="Helical" evidence="6">
    <location>
        <begin position="350"/>
        <end position="370"/>
    </location>
</feature>
<feature type="signal peptide" evidence="7">
    <location>
        <begin position="1"/>
        <end position="35"/>
    </location>
</feature>
<keyword evidence="4 6" id="KW-0472">Membrane</keyword>
<evidence type="ECO:0000256" key="5">
    <source>
        <dbReference type="ARBA" id="ARBA00023171"/>
    </source>
</evidence>
<dbReference type="NCBIfam" id="TIGR01476">
    <property type="entry name" value="chlor_syn_BchG"/>
    <property type="match status" value="1"/>
</dbReference>
<dbReference type="InterPro" id="IPR006372">
    <property type="entry name" value="Chl_synth"/>
</dbReference>
<keyword evidence="2 6" id="KW-0812">Transmembrane</keyword>
<dbReference type="GO" id="GO:0046408">
    <property type="term" value="F:chlorophyll synthetase activity"/>
    <property type="evidence" value="ECO:0007669"/>
    <property type="project" value="InterPro"/>
</dbReference>
<evidence type="ECO:0000313" key="8">
    <source>
        <dbReference type="EMBL" id="CAE2326023.1"/>
    </source>
</evidence>
<protein>
    <recommendedName>
        <fullName evidence="9">Chlorophyll synthase</fullName>
    </recommendedName>
</protein>
<comment type="subcellular location">
    <subcellularLocation>
        <location evidence="1">Membrane</location>
        <topology evidence="1">Multi-pass membrane protein</topology>
    </subcellularLocation>
</comment>
<name>A0A7S4P7D2_GUITH</name>
<dbReference type="InterPro" id="IPR011799">
    <property type="entry name" value="ChlG"/>
</dbReference>
<dbReference type="NCBIfam" id="NF005742">
    <property type="entry name" value="PRK07566.1"/>
    <property type="match status" value="1"/>
</dbReference>
<keyword evidence="3 6" id="KW-1133">Transmembrane helix</keyword>
<evidence type="ECO:0000256" key="1">
    <source>
        <dbReference type="ARBA" id="ARBA00004141"/>
    </source>
</evidence>
<organism evidence="8">
    <name type="scientific">Guillardia theta</name>
    <name type="common">Cryptophyte</name>
    <name type="synonym">Cryptomonas phi</name>
    <dbReference type="NCBI Taxonomy" id="55529"/>
    <lineage>
        <taxon>Eukaryota</taxon>
        <taxon>Cryptophyceae</taxon>
        <taxon>Pyrenomonadales</taxon>
        <taxon>Geminigeraceae</taxon>
        <taxon>Guillardia</taxon>
    </lineage>
</organism>
<evidence type="ECO:0000256" key="4">
    <source>
        <dbReference type="ARBA" id="ARBA00023136"/>
    </source>
</evidence>
<evidence type="ECO:0000256" key="3">
    <source>
        <dbReference type="ARBA" id="ARBA00022989"/>
    </source>
</evidence>
<reference evidence="8" key="1">
    <citation type="submission" date="2021-01" db="EMBL/GenBank/DDBJ databases">
        <authorList>
            <person name="Corre E."/>
            <person name="Pelletier E."/>
            <person name="Niang G."/>
            <person name="Scheremetjew M."/>
            <person name="Finn R."/>
            <person name="Kale V."/>
            <person name="Holt S."/>
            <person name="Cochrane G."/>
            <person name="Meng A."/>
            <person name="Brown T."/>
            <person name="Cohen L."/>
        </authorList>
    </citation>
    <scope>NUCLEOTIDE SEQUENCE</scope>
    <source>
        <strain evidence="8">CCMP 2712</strain>
    </source>
</reference>
<feature type="chain" id="PRO_5031091513" description="Chlorophyll synthase" evidence="7">
    <location>
        <begin position="36"/>
        <end position="405"/>
    </location>
</feature>
<dbReference type="InterPro" id="IPR050475">
    <property type="entry name" value="Prenyltransferase_related"/>
</dbReference>
<dbReference type="Pfam" id="PF01040">
    <property type="entry name" value="UbiA"/>
    <property type="match status" value="1"/>
</dbReference>
<dbReference type="OMA" id="QDMYFLR"/>
<dbReference type="InterPro" id="IPR000537">
    <property type="entry name" value="UbiA_prenyltransferase"/>
</dbReference>
<evidence type="ECO:0000256" key="2">
    <source>
        <dbReference type="ARBA" id="ARBA00022692"/>
    </source>
</evidence>
<evidence type="ECO:0000256" key="6">
    <source>
        <dbReference type="SAM" id="Phobius"/>
    </source>
</evidence>
<dbReference type="PANTHER" id="PTHR42723:SF1">
    <property type="entry name" value="CHLOROPHYLL SYNTHASE, CHLOROPLASTIC"/>
    <property type="match status" value="1"/>
</dbReference>
<dbReference type="CDD" id="cd13958">
    <property type="entry name" value="PT_UbiA_chlorophyll"/>
    <property type="match status" value="1"/>
</dbReference>
<feature type="transmembrane region" description="Helical" evidence="6">
    <location>
        <begin position="219"/>
        <end position="237"/>
    </location>
</feature>
<feature type="transmembrane region" description="Helical" evidence="6">
    <location>
        <begin position="279"/>
        <end position="297"/>
    </location>
</feature>
<dbReference type="GO" id="GO:0016020">
    <property type="term" value="C:membrane"/>
    <property type="evidence" value="ECO:0007669"/>
    <property type="project" value="UniProtKB-SubCell"/>
</dbReference>
<dbReference type="AlphaFoldDB" id="A0A7S4P7D2"/>
<feature type="transmembrane region" description="Helical" evidence="6">
    <location>
        <begin position="249"/>
        <end position="267"/>
    </location>
</feature>
<gene>
    <name evidence="8" type="ORF">GTHE00462_LOCUS30256</name>
</gene>
<dbReference type="EMBL" id="HBKN01038584">
    <property type="protein sequence ID" value="CAE2326023.1"/>
    <property type="molecule type" value="Transcribed_RNA"/>
</dbReference>
<dbReference type="PANTHER" id="PTHR42723">
    <property type="entry name" value="CHLOROPHYLL SYNTHASE"/>
    <property type="match status" value="1"/>
</dbReference>
<sequence length="405" mass="43590">MAGQATTWMAAPTMAPTKMSMMAMTAMLMLPSVEGFSSPVLRAPGRMGLSAQLALSKAGPSRISASKLRMQENPEKGGENDSGIRQLLGVRGGSTTADKWKIRVQLMKPVTWVPLIWGVACGAAASGKYHSIWDGASFSEWSTDFVKALVCMVLAGPLLTGYTQTINDWYDREIDAINEPNRPIPSGAISENEVIAQIWALLLGGLGLAYGLDVWAGHEWPSVLALAIGGSFISYIYSAPPLKLKQSGWIGNYALGSSYIALPWWCGQVFFNQASFNPTVAILTILYSWAGLGIAIVNDFKSIEGDRELGLQSLPVQFGVDTAKWICVGSIDFTQLGVAGYLASIGETNYALVLLGLILPQIYLQFTTFLKDPIANDVKYQAAAQPFLVLGILTTALACGHHTWT</sequence>
<proteinExistence type="predicted"/>
<evidence type="ECO:0000256" key="7">
    <source>
        <dbReference type="SAM" id="SignalP"/>
    </source>
</evidence>
<keyword evidence="5" id="KW-0149">Chlorophyll biosynthesis</keyword>
<evidence type="ECO:0008006" key="9">
    <source>
        <dbReference type="Google" id="ProtNLM"/>
    </source>
</evidence>
<dbReference type="NCBIfam" id="TIGR02056">
    <property type="entry name" value="ChlG"/>
    <property type="match status" value="1"/>
</dbReference>
<keyword evidence="7" id="KW-0732">Signal</keyword>
<dbReference type="InterPro" id="IPR044878">
    <property type="entry name" value="UbiA_sf"/>
</dbReference>
<feature type="transmembrane region" description="Helical" evidence="6">
    <location>
        <begin position="382"/>
        <end position="404"/>
    </location>
</feature>
<dbReference type="Gene3D" id="1.10.357.140">
    <property type="entry name" value="UbiA prenyltransferase"/>
    <property type="match status" value="1"/>
</dbReference>
<dbReference type="GO" id="GO:0015995">
    <property type="term" value="P:chlorophyll biosynthetic process"/>
    <property type="evidence" value="ECO:0007669"/>
    <property type="project" value="UniProtKB-KW"/>
</dbReference>
<accession>A0A7S4P7D2</accession>